<organism evidence="1 2">
    <name type="scientific">Megasphaera stantonii</name>
    <dbReference type="NCBI Taxonomy" id="2144175"/>
    <lineage>
        <taxon>Bacteria</taxon>
        <taxon>Bacillati</taxon>
        <taxon>Bacillota</taxon>
        <taxon>Negativicutes</taxon>
        <taxon>Veillonellales</taxon>
        <taxon>Veillonellaceae</taxon>
        <taxon>Megasphaera</taxon>
    </lineage>
</organism>
<gene>
    <name evidence="1" type="ORF">DKB62_00985</name>
</gene>
<keyword evidence="2" id="KW-1185">Reference proteome</keyword>
<dbReference type="Proteomes" id="UP000254337">
    <property type="component" value="Chromosome"/>
</dbReference>
<name>A0A346AWL6_9FIRM</name>
<accession>A0A346AWL6</accession>
<dbReference type="KEGG" id="meg:DKB62_00985"/>
<sequence length="103" mass="11960">MDNIAENADLVSEDAPRISKWIRRKLWKAAAYCRERRSKFRQGLCRTPAVFRAAPLESQANQFEILCFFHAERFPDRFMTLPGVQFFGVGASFLCDISLHRFS</sequence>
<dbReference type="EMBL" id="CP029462">
    <property type="protein sequence ID" value="AXL20259.1"/>
    <property type="molecule type" value="Genomic_DNA"/>
</dbReference>
<evidence type="ECO:0000313" key="1">
    <source>
        <dbReference type="EMBL" id="AXL20259.1"/>
    </source>
</evidence>
<proteinExistence type="predicted"/>
<reference evidence="1 2" key="1">
    <citation type="submission" date="2018-05" db="EMBL/GenBank/DDBJ databases">
        <title>Complete genome sequence of Megasphaera sp. AJH120T, isolated from the ceca of a chicken.</title>
        <authorList>
            <person name="Maki J."/>
            <person name="Looft T."/>
        </authorList>
    </citation>
    <scope>NUCLEOTIDE SEQUENCE [LARGE SCALE GENOMIC DNA]</scope>
    <source>
        <strain evidence="1 2">AJH120</strain>
    </source>
</reference>
<evidence type="ECO:0000313" key="2">
    <source>
        <dbReference type="Proteomes" id="UP000254337"/>
    </source>
</evidence>
<protein>
    <submittedName>
        <fullName evidence="1">Uncharacterized protein</fullName>
    </submittedName>
</protein>
<dbReference type="AlphaFoldDB" id="A0A346AWL6"/>